<dbReference type="AlphaFoldDB" id="A0A9Q1C3H5"/>
<comment type="caution">
    <text evidence="1">The sequence shown here is derived from an EMBL/GenBank/DDBJ whole genome shotgun (WGS) entry which is preliminary data.</text>
</comment>
<dbReference type="EMBL" id="JAIZAY010000008">
    <property type="protein sequence ID" value="KAJ8037922.1"/>
    <property type="molecule type" value="Genomic_DNA"/>
</dbReference>
<name>A0A9Q1C3H5_HOLLE</name>
<evidence type="ECO:0000313" key="1">
    <source>
        <dbReference type="EMBL" id="KAJ8037922.1"/>
    </source>
</evidence>
<organism evidence="1 2">
    <name type="scientific">Holothuria leucospilota</name>
    <name type="common">Black long sea cucumber</name>
    <name type="synonym">Mertensiothuria leucospilota</name>
    <dbReference type="NCBI Taxonomy" id="206669"/>
    <lineage>
        <taxon>Eukaryota</taxon>
        <taxon>Metazoa</taxon>
        <taxon>Echinodermata</taxon>
        <taxon>Eleutherozoa</taxon>
        <taxon>Echinozoa</taxon>
        <taxon>Holothuroidea</taxon>
        <taxon>Aspidochirotacea</taxon>
        <taxon>Aspidochirotida</taxon>
        <taxon>Holothuriidae</taxon>
        <taxon>Holothuria</taxon>
    </lineage>
</organism>
<gene>
    <name evidence="1" type="ORF">HOLleu_18864</name>
</gene>
<dbReference type="Proteomes" id="UP001152320">
    <property type="component" value="Chromosome 8"/>
</dbReference>
<reference evidence="1" key="1">
    <citation type="submission" date="2021-10" db="EMBL/GenBank/DDBJ databases">
        <title>Tropical sea cucumber genome reveals ecological adaptation and Cuvierian tubules defense mechanism.</title>
        <authorList>
            <person name="Chen T."/>
        </authorList>
    </citation>
    <scope>NUCLEOTIDE SEQUENCE</scope>
    <source>
        <strain evidence="1">Nanhai2018</strain>
        <tissue evidence="1">Muscle</tissue>
    </source>
</reference>
<keyword evidence="2" id="KW-1185">Reference proteome</keyword>
<evidence type="ECO:0000313" key="2">
    <source>
        <dbReference type="Proteomes" id="UP001152320"/>
    </source>
</evidence>
<proteinExistence type="predicted"/>
<sequence length="80" mass="9069">MYIRSRSRTLLVSVSNSAPGLGLGLDTHWSRSWSRSRICWSRLQHGYYVSSHMTIMAATSQHPILSPRAFTQFEVDVGET</sequence>
<accession>A0A9Q1C3H5</accession>
<protein>
    <submittedName>
        <fullName evidence="1">Uncharacterized protein</fullName>
    </submittedName>
</protein>